<protein>
    <recommendedName>
        <fullName evidence="6">Small ribosomal subunit protein mS25</fullName>
    </recommendedName>
    <alternativeName>
        <fullName evidence="7">28S ribosomal protein S25, mitochondrial</fullName>
    </alternativeName>
</protein>
<dbReference type="GeneID" id="106468304"/>
<dbReference type="SMART" id="SM00916">
    <property type="entry name" value="L51_S25_CI-B8"/>
    <property type="match status" value="1"/>
</dbReference>
<organism evidence="9 10">
    <name type="scientific">Limulus polyphemus</name>
    <name type="common">Atlantic horseshoe crab</name>
    <dbReference type="NCBI Taxonomy" id="6850"/>
    <lineage>
        <taxon>Eukaryota</taxon>
        <taxon>Metazoa</taxon>
        <taxon>Ecdysozoa</taxon>
        <taxon>Arthropoda</taxon>
        <taxon>Chelicerata</taxon>
        <taxon>Merostomata</taxon>
        <taxon>Xiphosura</taxon>
        <taxon>Limulidae</taxon>
        <taxon>Limulus</taxon>
    </lineage>
</organism>
<dbReference type="Gene3D" id="3.40.30.10">
    <property type="entry name" value="Glutaredoxin"/>
    <property type="match status" value="1"/>
</dbReference>
<sequence length="199" mass="22983">MEQNTTAQQWCWCVIVFFIFLGEHKHIFNMPFMVGRAPIRRTKEYLEKGRLVFKDMVKVVTINYNTKGNAHEGARDFVFWYLPQIMYKNPDVQIIGLKNMTPTPFIRTWLDSGAEVLMDIDSKNKDEILSHLTRILGKSEKTLEEEAIQKEKKDNPANFGRGCDRHCICEIPGQVPCPGVVQLPKSMRGKFNNFGLNKS</sequence>
<proteinExistence type="inferred from homology"/>
<name>A0ABM1T8Z4_LIMPO</name>
<dbReference type="GO" id="GO:0005840">
    <property type="term" value="C:ribosome"/>
    <property type="evidence" value="ECO:0007669"/>
    <property type="project" value="UniProtKB-KW"/>
</dbReference>
<evidence type="ECO:0000256" key="6">
    <source>
        <dbReference type="ARBA" id="ARBA00035139"/>
    </source>
</evidence>
<dbReference type="InterPro" id="IPR007741">
    <property type="entry name" value="Ribosomal_mL43/mS25/NADH_DH"/>
</dbReference>
<accession>A0ABM1T8Z4</accession>
<dbReference type="SUPFAM" id="SSF52833">
    <property type="entry name" value="Thioredoxin-like"/>
    <property type="match status" value="1"/>
</dbReference>
<evidence type="ECO:0000256" key="7">
    <source>
        <dbReference type="ARBA" id="ARBA00035369"/>
    </source>
</evidence>
<gene>
    <name evidence="10" type="primary">LOC106468304</name>
</gene>
<keyword evidence="5" id="KW-0687">Ribonucleoprotein</keyword>
<evidence type="ECO:0000256" key="2">
    <source>
        <dbReference type="ARBA" id="ARBA00008046"/>
    </source>
</evidence>
<comment type="subcellular location">
    <subcellularLocation>
        <location evidence="1">Mitochondrion</location>
    </subcellularLocation>
</comment>
<dbReference type="Pfam" id="PF05047">
    <property type="entry name" value="L51_S25_CI-B8"/>
    <property type="match status" value="1"/>
</dbReference>
<dbReference type="Proteomes" id="UP000694941">
    <property type="component" value="Unplaced"/>
</dbReference>
<keyword evidence="9" id="KW-1185">Reference proteome</keyword>
<evidence type="ECO:0000256" key="5">
    <source>
        <dbReference type="ARBA" id="ARBA00023274"/>
    </source>
</evidence>
<keyword evidence="4" id="KW-0496">Mitochondrion</keyword>
<dbReference type="RefSeq" id="XP_022252350.1">
    <property type="nucleotide sequence ID" value="XM_022396642.1"/>
</dbReference>
<evidence type="ECO:0000313" key="9">
    <source>
        <dbReference type="Proteomes" id="UP000694941"/>
    </source>
</evidence>
<comment type="similarity">
    <text evidence="2">Belongs to the mitochondrion-specific ribosomal protein mS25 family.</text>
</comment>
<keyword evidence="3 10" id="KW-0689">Ribosomal protein</keyword>
<dbReference type="PANTHER" id="PTHR13274">
    <property type="entry name" value="MITOCHONDRIAL RIBOSOMAL PROTEIN S25"/>
    <property type="match status" value="1"/>
</dbReference>
<evidence type="ECO:0000259" key="8">
    <source>
        <dbReference type="SMART" id="SM00916"/>
    </source>
</evidence>
<evidence type="ECO:0000256" key="1">
    <source>
        <dbReference type="ARBA" id="ARBA00004173"/>
    </source>
</evidence>
<feature type="domain" description="Ribosomal protein/NADH dehydrogenase" evidence="8">
    <location>
        <begin position="66"/>
        <end position="139"/>
    </location>
</feature>
<reference evidence="10" key="1">
    <citation type="submission" date="2025-08" db="UniProtKB">
        <authorList>
            <consortium name="RefSeq"/>
        </authorList>
    </citation>
    <scope>IDENTIFICATION</scope>
    <source>
        <tissue evidence="10">Muscle</tissue>
    </source>
</reference>
<dbReference type="InterPro" id="IPR036249">
    <property type="entry name" value="Thioredoxin-like_sf"/>
</dbReference>
<evidence type="ECO:0000256" key="4">
    <source>
        <dbReference type="ARBA" id="ARBA00023128"/>
    </source>
</evidence>
<evidence type="ECO:0000256" key="3">
    <source>
        <dbReference type="ARBA" id="ARBA00022980"/>
    </source>
</evidence>
<dbReference type="InterPro" id="IPR040049">
    <property type="entry name" value="Ribosomal_mS25/mL61"/>
</dbReference>
<evidence type="ECO:0000313" key="10">
    <source>
        <dbReference type="RefSeq" id="XP_022252350.1"/>
    </source>
</evidence>
<dbReference type="PANTHER" id="PTHR13274:SF2">
    <property type="entry name" value="SMALL RIBOSOMAL SUBUNIT PROTEIN MS25"/>
    <property type="match status" value="1"/>
</dbReference>